<proteinExistence type="predicted"/>
<feature type="transmembrane region" description="Helical" evidence="1">
    <location>
        <begin position="71"/>
        <end position="93"/>
    </location>
</feature>
<name>A0A2H0BFQ5_UNCKA</name>
<sequence>MVVDSQSKSVTISIMSVSTVLLTTLLGSAIIQALFFAFAAYKKSDKVTDLSYSLSFVILALWLFAKREFSIFRIVLTMMVVLWGLRLGTYLFIRILSMKKDARFDGIRENFWAFAKFWTLQGLGVWLILIPTTVALSSITTVNIGIISMIGIVM</sequence>
<feature type="transmembrane region" description="Helical" evidence="1">
    <location>
        <begin position="47"/>
        <end position="65"/>
    </location>
</feature>
<dbReference type="EMBL" id="PCSU01000045">
    <property type="protein sequence ID" value="PIP56506.1"/>
    <property type="molecule type" value="Genomic_DNA"/>
</dbReference>
<evidence type="ECO:0000256" key="1">
    <source>
        <dbReference type="SAM" id="Phobius"/>
    </source>
</evidence>
<evidence type="ECO:0008006" key="4">
    <source>
        <dbReference type="Google" id="ProtNLM"/>
    </source>
</evidence>
<feature type="transmembrane region" description="Helical" evidence="1">
    <location>
        <begin position="12"/>
        <end position="40"/>
    </location>
</feature>
<evidence type="ECO:0000313" key="2">
    <source>
        <dbReference type="EMBL" id="PIP56506.1"/>
    </source>
</evidence>
<gene>
    <name evidence="2" type="ORF">COX05_02705</name>
</gene>
<dbReference type="Pfam" id="PF06966">
    <property type="entry name" value="DUF1295"/>
    <property type="match status" value="1"/>
</dbReference>
<accession>A0A2H0BFQ5</accession>
<dbReference type="InterPro" id="IPR010721">
    <property type="entry name" value="UstE-like"/>
</dbReference>
<reference evidence="2 3" key="1">
    <citation type="submission" date="2017-09" db="EMBL/GenBank/DDBJ databases">
        <title>Depth-based differentiation of microbial function through sediment-hosted aquifers and enrichment of novel symbionts in the deep terrestrial subsurface.</title>
        <authorList>
            <person name="Probst A.J."/>
            <person name="Ladd B."/>
            <person name="Jarett J.K."/>
            <person name="Geller-Mcgrath D.E."/>
            <person name="Sieber C.M."/>
            <person name="Emerson J.B."/>
            <person name="Anantharaman K."/>
            <person name="Thomas B.C."/>
            <person name="Malmstrom R."/>
            <person name="Stieglmeier M."/>
            <person name="Klingl A."/>
            <person name="Woyke T."/>
            <person name="Ryan C.M."/>
            <person name="Banfield J.F."/>
        </authorList>
    </citation>
    <scope>NUCLEOTIDE SEQUENCE [LARGE SCALE GENOMIC DNA]</scope>
    <source>
        <strain evidence="2">CG22_combo_CG10-13_8_21_14_all_39_12</strain>
    </source>
</reference>
<organism evidence="2 3">
    <name type="scientific">candidate division WWE3 bacterium CG22_combo_CG10-13_8_21_14_all_39_12</name>
    <dbReference type="NCBI Taxonomy" id="1975094"/>
    <lineage>
        <taxon>Bacteria</taxon>
        <taxon>Katanobacteria</taxon>
    </lineage>
</organism>
<protein>
    <recommendedName>
        <fullName evidence="4">DUF1295 domain-containing protein</fullName>
    </recommendedName>
</protein>
<dbReference type="AlphaFoldDB" id="A0A2H0BFQ5"/>
<feature type="transmembrane region" description="Helical" evidence="1">
    <location>
        <begin position="135"/>
        <end position="153"/>
    </location>
</feature>
<comment type="caution">
    <text evidence="2">The sequence shown here is derived from an EMBL/GenBank/DDBJ whole genome shotgun (WGS) entry which is preliminary data.</text>
</comment>
<evidence type="ECO:0000313" key="3">
    <source>
        <dbReference type="Proteomes" id="UP000228495"/>
    </source>
</evidence>
<dbReference type="PANTHER" id="PTHR32251">
    <property type="entry name" value="3-OXO-5-ALPHA-STEROID 4-DEHYDROGENASE"/>
    <property type="match status" value="1"/>
</dbReference>
<keyword evidence="1" id="KW-0812">Transmembrane</keyword>
<dbReference type="PANTHER" id="PTHR32251:SF17">
    <property type="entry name" value="STEROID 5-ALPHA REDUCTASE C-TERMINAL DOMAIN-CONTAINING PROTEIN"/>
    <property type="match status" value="1"/>
</dbReference>
<keyword evidence="1" id="KW-1133">Transmembrane helix</keyword>
<keyword evidence="1" id="KW-0472">Membrane</keyword>
<dbReference type="GO" id="GO:0016020">
    <property type="term" value="C:membrane"/>
    <property type="evidence" value="ECO:0007669"/>
    <property type="project" value="TreeGrafter"/>
</dbReference>
<dbReference type="Proteomes" id="UP000228495">
    <property type="component" value="Unassembled WGS sequence"/>
</dbReference>